<dbReference type="EMBL" id="AZEF01000032">
    <property type="protein sequence ID" value="KRL00879.1"/>
    <property type="molecule type" value="Genomic_DNA"/>
</dbReference>
<dbReference type="STRING" id="1423731.FC81_GL001713"/>
<comment type="caution">
    <text evidence="4">The sequence shown here is derived from an EMBL/GenBank/DDBJ whole genome shotgun (WGS) entry which is preliminary data.</text>
</comment>
<feature type="transmembrane region" description="Helical" evidence="3">
    <location>
        <begin position="14"/>
        <end position="35"/>
    </location>
</feature>
<name>A0A0R1LZ32_9LACO</name>
<feature type="transmembrane region" description="Helical" evidence="3">
    <location>
        <begin position="143"/>
        <end position="161"/>
    </location>
</feature>
<feature type="transmembrane region" description="Helical" evidence="3">
    <location>
        <begin position="108"/>
        <end position="131"/>
    </location>
</feature>
<keyword evidence="1 3" id="KW-0812">Transmembrane</keyword>
<evidence type="ECO:0000313" key="4">
    <source>
        <dbReference type="EMBL" id="KRL00879.1"/>
    </source>
</evidence>
<organism evidence="4 5">
    <name type="scientific">Liquorilactobacillus capillatus DSM 19910</name>
    <dbReference type="NCBI Taxonomy" id="1423731"/>
    <lineage>
        <taxon>Bacteria</taxon>
        <taxon>Bacillati</taxon>
        <taxon>Bacillota</taxon>
        <taxon>Bacilli</taxon>
        <taxon>Lactobacillales</taxon>
        <taxon>Lactobacillaceae</taxon>
        <taxon>Liquorilactobacillus</taxon>
    </lineage>
</organism>
<evidence type="ECO:0000256" key="1">
    <source>
        <dbReference type="ARBA" id="ARBA00022692"/>
    </source>
</evidence>
<keyword evidence="3" id="KW-0472">Membrane</keyword>
<dbReference type="Gene3D" id="1.10.1760.20">
    <property type="match status" value="1"/>
</dbReference>
<dbReference type="GO" id="GO:0016020">
    <property type="term" value="C:membrane"/>
    <property type="evidence" value="ECO:0007669"/>
    <property type="project" value="InterPro"/>
</dbReference>
<dbReference type="PATRIC" id="fig|1423731.3.peg.1756"/>
<dbReference type="AlphaFoldDB" id="A0A0R1LZ32"/>
<evidence type="ECO:0000256" key="3">
    <source>
        <dbReference type="SAM" id="Phobius"/>
    </source>
</evidence>
<evidence type="ECO:0000313" key="5">
    <source>
        <dbReference type="Proteomes" id="UP000051621"/>
    </source>
</evidence>
<sequence length="170" mass="17956">MKTNYNKQFSLKRLALVAMLIAVNVVVARIFLIPIPMTHGYINLCDAGIFIAALLLGKRAGLVVGGLSGFLLDLIAGYPQYMLFSLLIHGLEGYAAGQLSARKGKAGITSAILVGVIIMVGGYFIADSLLYTFQAGLAGVPTNLFQGIVGAMAALPVYYRLNSGVISSNK</sequence>
<keyword evidence="2 3" id="KW-1133">Transmembrane helix</keyword>
<reference evidence="4 5" key="1">
    <citation type="journal article" date="2015" name="Genome Announc.">
        <title>Expanding the biotechnology potential of lactobacilli through comparative genomics of 213 strains and associated genera.</title>
        <authorList>
            <person name="Sun Z."/>
            <person name="Harris H.M."/>
            <person name="McCann A."/>
            <person name="Guo C."/>
            <person name="Argimon S."/>
            <person name="Zhang W."/>
            <person name="Yang X."/>
            <person name="Jeffery I.B."/>
            <person name="Cooney J.C."/>
            <person name="Kagawa T.F."/>
            <person name="Liu W."/>
            <person name="Song Y."/>
            <person name="Salvetti E."/>
            <person name="Wrobel A."/>
            <person name="Rasinkangas P."/>
            <person name="Parkhill J."/>
            <person name="Rea M.C."/>
            <person name="O'Sullivan O."/>
            <person name="Ritari J."/>
            <person name="Douillard F.P."/>
            <person name="Paul Ross R."/>
            <person name="Yang R."/>
            <person name="Briner A.E."/>
            <person name="Felis G.E."/>
            <person name="de Vos W.M."/>
            <person name="Barrangou R."/>
            <person name="Klaenhammer T.R."/>
            <person name="Caufield P.W."/>
            <person name="Cui Y."/>
            <person name="Zhang H."/>
            <person name="O'Toole P.W."/>
        </authorList>
    </citation>
    <scope>NUCLEOTIDE SEQUENCE [LARGE SCALE GENOMIC DNA]</scope>
    <source>
        <strain evidence="4 5">DSM 19910</strain>
    </source>
</reference>
<dbReference type="RefSeq" id="WP_057745430.1">
    <property type="nucleotide sequence ID" value="NZ_AZEF01000032.1"/>
</dbReference>
<proteinExistence type="predicted"/>
<dbReference type="InterPro" id="IPR009825">
    <property type="entry name" value="ECF_substrate-spec-like"/>
</dbReference>
<keyword evidence="5" id="KW-1185">Reference proteome</keyword>
<dbReference type="Pfam" id="PF07155">
    <property type="entry name" value="ECF-ribofla_trS"/>
    <property type="match status" value="1"/>
</dbReference>
<accession>A0A0R1LZ32</accession>
<dbReference type="Proteomes" id="UP000051621">
    <property type="component" value="Unassembled WGS sequence"/>
</dbReference>
<gene>
    <name evidence="4" type="ORF">FC81_GL001713</name>
</gene>
<dbReference type="PANTHER" id="PTHR37815:SF3">
    <property type="entry name" value="UPF0397 PROTEIN SPR0429"/>
    <property type="match status" value="1"/>
</dbReference>
<dbReference type="PANTHER" id="PTHR37815">
    <property type="entry name" value="UPF0397 PROTEIN BC_2624-RELATED"/>
    <property type="match status" value="1"/>
</dbReference>
<protein>
    <submittedName>
        <fullName evidence="4">Uncharacterized protein</fullName>
    </submittedName>
</protein>
<feature type="transmembrane region" description="Helical" evidence="3">
    <location>
        <begin position="47"/>
        <end position="72"/>
    </location>
</feature>
<dbReference type="OrthoDB" id="411368at2"/>
<evidence type="ECO:0000256" key="2">
    <source>
        <dbReference type="ARBA" id="ARBA00022989"/>
    </source>
</evidence>